<evidence type="ECO:0000256" key="1">
    <source>
        <dbReference type="ARBA" id="ARBA00007118"/>
    </source>
</evidence>
<comment type="caution">
    <text evidence="4">The sequence shown here is derived from an EMBL/GenBank/DDBJ whole genome shotgun (WGS) entry which is preliminary data.</text>
</comment>
<dbReference type="Gene3D" id="3.40.109.10">
    <property type="entry name" value="NADH Oxidase"/>
    <property type="match status" value="1"/>
</dbReference>
<name>A0ABU3FTT0_9ENTE</name>
<dbReference type="CDD" id="cd02137">
    <property type="entry name" value="MhqN-like"/>
    <property type="match status" value="1"/>
</dbReference>
<comment type="similarity">
    <text evidence="1">Belongs to the nitroreductase family.</text>
</comment>
<dbReference type="Pfam" id="PF00881">
    <property type="entry name" value="Nitroreductase"/>
    <property type="match status" value="1"/>
</dbReference>
<dbReference type="Proteomes" id="UP001265301">
    <property type="component" value="Unassembled WGS sequence"/>
</dbReference>
<sequence length="219" mass="24931">MSVNLNKQEQSLVNNNFADIMLNRRSVRMYDKNVKITHQEMLDILRETVTAPSAVNLQPWRFVVVESDEGKNKLKPLIRFNQQQNETSAAMVLFFGDLRPQEYANKIYDQAVAEGKMPQEVHDQQLSSIIPYYDALTKEEMTNVVKIDTSIAAMQFMNVARAHGYDTNPMTGFEADQLAEAFDLDPERFVPVMMISIGKAEVAGYESVRLDPENITTFA</sequence>
<dbReference type="SUPFAM" id="SSF55469">
    <property type="entry name" value="FMN-dependent nitroreductase-like"/>
    <property type="match status" value="1"/>
</dbReference>
<dbReference type="PANTHER" id="PTHR43673">
    <property type="entry name" value="NAD(P)H NITROREDUCTASE YDGI-RELATED"/>
    <property type="match status" value="1"/>
</dbReference>
<dbReference type="InterPro" id="IPR029479">
    <property type="entry name" value="Nitroreductase"/>
</dbReference>
<gene>
    <name evidence="4" type="ORF">P7H59_11525</name>
</gene>
<keyword evidence="2" id="KW-0560">Oxidoreductase</keyword>
<keyword evidence="5" id="KW-1185">Reference proteome</keyword>
<organism evidence="4 5">
    <name type="scientific">Enterococcus viikkiensis</name>
    <dbReference type="NCBI Taxonomy" id="930854"/>
    <lineage>
        <taxon>Bacteria</taxon>
        <taxon>Bacillati</taxon>
        <taxon>Bacillota</taxon>
        <taxon>Bacilli</taxon>
        <taxon>Lactobacillales</taxon>
        <taxon>Enterococcaceae</taxon>
        <taxon>Enterococcus</taxon>
    </lineage>
</organism>
<dbReference type="PANTHER" id="PTHR43673:SF10">
    <property type="entry name" value="NADH DEHYDROGENASE_NAD(P)H NITROREDUCTASE XCC3605-RELATED"/>
    <property type="match status" value="1"/>
</dbReference>
<evidence type="ECO:0000313" key="4">
    <source>
        <dbReference type="EMBL" id="MDT2829063.1"/>
    </source>
</evidence>
<evidence type="ECO:0000259" key="3">
    <source>
        <dbReference type="Pfam" id="PF00881"/>
    </source>
</evidence>
<dbReference type="InterPro" id="IPR000415">
    <property type="entry name" value="Nitroreductase-like"/>
</dbReference>
<dbReference type="RefSeq" id="WP_137613887.1">
    <property type="nucleotide sequence ID" value="NZ_BJDW01000010.1"/>
</dbReference>
<proteinExistence type="inferred from homology"/>
<evidence type="ECO:0000256" key="2">
    <source>
        <dbReference type="ARBA" id="ARBA00023002"/>
    </source>
</evidence>
<evidence type="ECO:0000313" key="5">
    <source>
        <dbReference type="Proteomes" id="UP001265301"/>
    </source>
</evidence>
<protein>
    <submittedName>
        <fullName evidence="4">Nitroreductase family protein</fullName>
    </submittedName>
</protein>
<feature type="domain" description="Nitroreductase" evidence="3">
    <location>
        <begin position="23"/>
        <end position="199"/>
    </location>
</feature>
<dbReference type="EMBL" id="JARQBN010000026">
    <property type="protein sequence ID" value="MDT2829063.1"/>
    <property type="molecule type" value="Genomic_DNA"/>
</dbReference>
<reference evidence="4 5" key="1">
    <citation type="submission" date="2023-03" db="EMBL/GenBank/DDBJ databases">
        <authorList>
            <person name="Shen W."/>
            <person name="Cai J."/>
        </authorList>
    </citation>
    <scope>NUCLEOTIDE SEQUENCE [LARGE SCALE GENOMIC DNA]</scope>
    <source>
        <strain evidence="4 5">B101</strain>
    </source>
</reference>
<accession>A0ABU3FTT0</accession>